<dbReference type="Proteomes" id="UP001346869">
    <property type="component" value="Unassembled WGS sequence"/>
</dbReference>
<feature type="region of interest" description="Disordered" evidence="1">
    <location>
        <begin position="96"/>
        <end position="122"/>
    </location>
</feature>
<accession>A0AAN8AJK8</accession>
<name>A0AAN8AJK8_ELEMC</name>
<protein>
    <submittedName>
        <fullName evidence="2">Uncharacterized protein</fullName>
    </submittedName>
</protein>
<dbReference type="EMBL" id="JAUZQC010000016">
    <property type="protein sequence ID" value="KAK5857558.1"/>
    <property type="molecule type" value="Genomic_DNA"/>
</dbReference>
<evidence type="ECO:0000313" key="2">
    <source>
        <dbReference type="EMBL" id="KAK5857558.1"/>
    </source>
</evidence>
<evidence type="ECO:0000256" key="1">
    <source>
        <dbReference type="SAM" id="MobiDB-lite"/>
    </source>
</evidence>
<dbReference type="AlphaFoldDB" id="A0AAN8AJK8"/>
<evidence type="ECO:0000313" key="3">
    <source>
        <dbReference type="Proteomes" id="UP001346869"/>
    </source>
</evidence>
<reference evidence="2 3" key="1">
    <citation type="journal article" date="2023" name="Genes (Basel)">
        <title>Chromosome-Level Genome Assembly and Circadian Gene Repertoire of the Patagonia Blennie Eleginops maclovinus-The Closest Ancestral Proxy of Antarctic Cryonotothenioids.</title>
        <authorList>
            <person name="Cheng C.C."/>
            <person name="Rivera-Colon A.G."/>
            <person name="Minhas B.F."/>
            <person name="Wilson L."/>
            <person name="Rayamajhi N."/>
            <person name="Vargas-Chacoff L."/>
            <person name="Catchen J.M."/>
        </authorList>
    </citation>
    <scope>NUCLEOTIDE SEQUENCE [LARGE SCALE GENOMIC DNA]</scope>
    <source>
        <strain evidence="2">JMC-PN-2008</strain>
    </source>
</reference>
<reference evidence="2 3" key="2">
    <citation type="journal article" date="2023" name="Mol. Biol. Evol.">
        <title>Genomics of Secondarily Temperate Adaptation in the Only Non-Antarctic Icefish.</title>
        <authorList>
            <person name="Rivera-Colon A.G."/>
            <person name="Rayamajhi N."/>
            <person name="Minhas B.F."/>
            <person name="Madrigal G."/>
            <person name="Bilyk K.T."/>
            <person name="Yoon V."/>
            <person name="Hune M."/>
            <person name="Gregory S."/>
            <person name="Cheng C.H.C."/>
            <person name="Catchen J.M."/>
        </authorList>
    </citation>
    <scope>NUCLEOTIDE SEQUENCE [LARGE SCALE GENOMIC DNA]</scope>
    <source>
        <strain evidence="2">JMC-PN-2008</strain>
    </source>
</reference>
<comment type="caution">
    <text evidence="2">The sequence shown here is derived from an EMBL/GenBank/DDBJ whole genome shotgun (WGS) entry which is preliminary data.</text>
</comment>
<keyword evidence="3" id="KW-1185">Reference proteome</keyword>
<organism evidence="2 3">
    <name type="scientific">Eleginops maclovinus</name>
    <name type="common">Patagonian blennie</name>
    <name type="synonym">Eleginus maclovinus</name>
    <dbReference type="NCBI Taxonomy" id="56733"/>
    <lineage>
        <taxon>Eukaryota</taxon>
        <taxon>Metazoa</taxon>
        <taxon>Chordata</taxon>
        <taxon>Craniata</taxon>
        <taxon>Vertebrata</taxon>
        <taxon>Euteleostomi</taxon>
        <taxon>Actinopterygii</taxon>
        <taxon>Neopterygii</taxon>
        <taxon>Teleostei</taxon>
        <taxon>Neoteleostei</taxon>
        <taxon>Acanthomorphata</taxon>
        <taxon>Eupercaria</taxon>
        <taxon>Perciformes</taxon>
        <taxon>Notothenioidei</taxon>
        <taxon>Eleginopidae</taxon>
        <taxon>Eleginops</taxon>
    </lineage>
</organism>
<sequence length="282" mass="31373">MDIHVPNNMDQLAVKYMEMCTVSSSDSDSEISRRWSDASTMGCVNSTPETVTFRQTLPLTHKPEGRYGCYSLFSDPYDGSSEDSDESNINGGVSIRRFKQQGKGGEGGSRLSGRSRRFNLHNPASVSLREVEKNRMRDALSDNDVQMKCGSDSEMCVNYILPSHRDRYGGRDLSEQMANDSTKQSQTMDIALHCQLDDSGFHATRSSTPHTPGTVTPAEVSLTQATDLSSESSPCPCDLRSLYKRKLGFPGTEVVELRQRKRQCVVNMEDQQEERDSASEPC</sequence>
<gene>
    <name evidence="2" type="ORF">PBY51_010797</name>
</gene>
<proteinExistence type="predicted"/>